<evidence type="ECO:0000313" key="3">
    <source>
        <dbReference type="EMBL" id="KAL2040578.1"/>
    </source>
</evidence>
<proteinExistence type="predicted"/>
<feature type="region of interest" description="Disordered" evidence="1">
    <location>
        <begin position="377"/>
        <end position="402"/>
    </location>
</feature>
<organism evidence="3 4">
    <name type="scientific">Stereocaulon virgatum</name>
    <dbReference type="NCBI Taxonomy" id="373712"/>
    <lineage>
        <taxon>Eukaryota</taxon>
        <taxon>Fungi</taxon>
        <taxon>Dikarya</taxon>
        <taxon>Ascomycota</taxon>
        <taxon>Pezizomycotina</taxon>
        <taxon>Lecanoromycetes</taxon>
        <taxon>OSLEUM clade</taxon>
        <taxon>Lecanoromycetidae</taxon>
        <taxon>Lecanorales</taxon>
        <taxon>Lecanorineae</taxon>
        <taxon>Stereocaulaceae</taxon>
        <taxon>Stereocaulon</taxon>
    </lineage>
</organism>
<feature type="region of interest" description="Disordered" evidence="1">
    <location>
        <begin position="306"/>
        <end position="340"/>
    </location>
</feature>
<feature type="region of interest" description="Disordered" evidence="1">
    <location>
        <begin position="41"/>
        <end position="71"/>
    </location>
</feature>
<feature type="compositionally biased region" description="Basic and acidic residues" evidence="1">
    <location>
        <begin position="1"/>
        <end position="16"/>
    </location>
</feature>
<dbReference type="Proteomes" id="UP001590950">
    <property type="component" value="Unassembled WGS sequence"/>
</dbReference>
<feature type="region of interest" description="Disordered" evidence="1">
    <location>
        <begin position="1"/>
        <end position="29"/>
    </location>
</feature>
<dbReference type="InterPro" id="IPR029063">
    <property type="entry name" value="SAM-dependent_MTases_sf"/>
</dbReference>
<feature type="compositionally biased region" description="Basic and acidic residues" evidence="1">
    <location>
        <begin position="310"/>
        <end position="328"/>
    </location>
</feature>
<dbReference type="InterPro" id="IPR002877">
    <property type="entry name" value="RNA_MeTrfase_FtsJ_dom"/>
</dbReference>
<dbReference type="SUPFAM" id="SSF53335">
    <property type="entry name" value="S-adenosyl-L-methionine-dependent methyltransferases"/>
    <property type="match status" value="1"/>
</dbReference>
<dbReference type="Gene3D" id="3.40.50.150">
    <property type="entry name" value="Vaccinia Virus protein VP39"/>
    <property type="match status" value="1"/>
</dbReference>
<accession>A0ABR4A692</accession>
<dbReference type="EMBL" id="JBEFKJ010000020">
    <property type="protein sequence ID" value="KAL2040578.1"/>
    <property type="molecule type" value="Genomic_DNA"/>
</dbReference>
<evidence type="ECO:0000313" key="4">
    <source>
        <dbReference type="Proteomes" id="UP001590950"/>
    </source>
</evidence>
<feature type="compositionally biased region" description="Acidic residues" evidence="1">
    <location>
        <begin position="329"/>
        <end position="340"/>
    </location>
</feature>
<comment type="caution">
    <text evidence="3">The sequence shown here is derived from an EMBL/GenBank/DDBJ whole genome shotgun (WGS) entry which is preliminary data.</text>
</comment>
<dbReference type="Pfam" id="PF01728">
    <property type="entry name" value="FtsJ"/>
    <property type="match status" value="1"/>
</dbReference>
<evidence type="ECO:0000256" key="1">
    <source>
        <dbReference type="SAM" id="MobiDB-lite"/>
    </source>
</evidence>
<keyword evidence="4" id="KW-1185">Reference proteome</keyword>
<reference evidence="3 4" key="1">
    <citation type="submission" date="2024-09" db="EMBL/GenBank/DDBJ databases">
        <title>Rethinking Asexuality: The Enigmatic Case of Functional Sexual Genes in Lepraria (Stereocaulaceae).</title>
        <authorList>
            <person name="Doellman M."/>
            <person name="Sun Y."/>
            <person name="Barcenas-Pena A."/>
            <person name="Lumbsch H.T."/>
            <person name="Grewe F."/>
        </authorList>
    </citation>
    <scope>NUCLEOTIDE SEQUENCE [LARGE SCALE GENOMIC DNA]</scope>
    <source>
        <strain evidence="3 4">Mercado 3170</strain>
    </source>
</reference>
<sequence length="402" mass="45482">MESRNIESGEAHKGDCPPKPGRKSQSCSSFLAARSPVFRELRETRHQGWENPNGDTHFERQRKRADQPSSQARKYLYNMMQRIGTEMQDATGVLTIPHPSPKVLDLCMAPGGYTSSALKYNPQCHVCAITLPESRGGHQVLVPYGKKDSHFELWQTDITMLAEEFGVTAIPADHPDAGNFSTKRPWYDTSFDLVFCDGQVLRTHSVASYRVPKEATRLICSQLILAMQRIKPGGTFIMLLHKPEMWQTMRLLRIFDEIATIRLFKPAKTHATRSSFYLIATNVNPELTVAVEAVAEWKTAWKEATFPDNVDDHNDTEQNDIHMGKNAEETDEQNEEEVSELLESFGERLIELSEHVWRIQKDALEEAPWFTASEGEAIFGSPSERPAVVESKNDDNTAAMMQ</sequence>
<feature type="domain" description="Ribosomal RNA methyltransferase FtsJ" evidence="2">
    <location>
        <begin position="87"/>
        <end position="282"/>
    </location>
</feature>
<gene>
    <name evidence="3" type="ORF">N7G274_006557</name>
</gene>
<evidence type="ECO:0000259" key="2">
    <source>
        <dbReference type="Pfam" id="PF01728"/>
    </source>
</evidence>
<protein>
    <recommendedName>
        <fullName evidence="2">Ribosomal RNA methyltransferase FtsJ domain-containing protein</fullName>
    </recommendedName>
</protein>
<name>A0ABR4A692_9LECA</name>